<dbReference type="AlphaFoldDB" id="A0A2S4UIE1"/>
<dbReference type="PANTHER" id="PTHR48050">
    <property type="entry name" value="STEROL 3-BETA-GLUCOSYLTRANSFERASE"/>
    <property type="match status" value="1"/>
</dbReference>
<evidence type="ECO:0000256" key="6">
    <source>
        <dbReference type="ARBA" id="ARBA00047886"/>
    </source>
</evidence>
<comment type="similarity">
    <text evidence="1">Belongs to the glycosyltransferase 28 family.</text>
</comment>
<sequence length="603" mass="67681">LGPGSGCWDNGVAARLQTTTEEWSQWAVAIFQYNANVATNSNGPCYPAIIGQLAQACHCSAKQMPQMPSLTVPSRRGFNELVTQIHSPIHMQAHIFQDIKTPISLSMPPAMEPQRRPPKSMKITCLTIGTRGDVQPYIALCQRLNELGHTCTIATHKNFRHWIETSGILFAEIDGDPEELIEHCVEFGVLSPFFWWNGFSRFSPWFDGLLASSWKACQGSDLLIESPSALIGVHIAQSLNIPYYRAFTMPWTQTGAYFHAMLAMSDSWGSWLNRMSYVLFDLLIWVILSSRINTWRKFVLGLEATTFSQLRLDQVPFLYNFSPLVVPRPDDWKPWVTPTGYWFVKSQENEKYSENSIPEELRKMLHQAKQSQRKIVYIGFGSVIVPDPEKIMNAIIGAVKESNVFAIISGGWTAQHADKMEESAGMRADINQHRDSMYYVDSIPHEWLFSQIDAALHHGGAGTTAASIRAGIPTMIKPFFGARRVEHLGVGTYVKTFEKEDILRAISRATTDEVQIKQARLLGQNIRLENGVDTAIKAIYEYLDYSQCLIDSTCSTTLQAQPNHLSQAATAVKSAFSSTIKNIHFPRPTTHQGRINDGYSSLV</sequence>
<evidence type="ECO:0000256" key="5">
    <source>
        <dbReference type="ARBA" id="ARBA00029843"/>
    </source>
</evidence>
<keyword evidence="4" id="KW-0808">Transferase</keyword>
<dbReference type="Pfam" id="PF03033">
    <property type="entry name" value="Glyco_transf_28"/>
    <property type="match status" value="1"/>
</dbReference>
<dbReference type="FunFam" id="3.40.50.2000:FF:000009">
    <property type="entry name" value="Sterol 3-beta-glucosyltransferase UGT80A2"/>
    <property type="match status" value="1"/>
</dbReference>
<dbReference type="Pfam" id="PF06722">
    <property type="entry name" value="EryCIII-like_C"/>
    <property type="match status" value="1"/>
</dbReference>
<keyword evidence="11" id="KW-1185">Reference proteome</keyword>
<evidence type="ECO:0000313" key="11">
    <source>
        <dbReference type="Proteomes" id="UP000239156"/>
    </source>
</evidence>
<comment type="catalytic activity">
    <reaction evidence="6">
        <text>ergosterol + UDP-alpha-D-glucose = ergosteryl 3-beta-D-glucoside + UDP + H(+)</text>
        <dbReference type="Rhea" id="RHEA:61836"/>
        <dbReference type="ChEBI" id="CHEBI:15378"/>
        <dbReference type="ChEBI" id="CHEBI:16933"/>
        <dbReference type="ChEBI" id="CHEBI:52973"/>
        <dbReference type="ChEBI" id="CHEBI:58223"/>
        <dbReference type="ChEBI" id="CHEBI:58885"/>
    </reaction>
    <physiologicalReaction direction="left-to-right" evidence="6">
        <dbReference type="Rhea" id="RHEA:61837"/>
    </physiologicalReaction>
</comment>
<accession>A0A2S4UIE1</accession>
<dbReference type="VEuPathDB" id="FungiDB:PSTT_15278"/>
<dbReference type="InterPro" id="IPR050426">
    <property type="entry name" value="Glycosyltransferase_28"/>
</dbReference>
<comment type="catalytic activity">
    <reaction evidence="7">
        <text>a sterol + UDP-alpha-D-glucose = a sterol 3-beta-D-glucoside + UDP + H(+)</text>
        <dbReference type="Rhea" id="RHEA:22724"/>
        <dbReference type="ChEBI" id="CHEBI:15378"/>
        <dbReference type="ChEBI" id="CHEBI:15889"/>
        <dbReference type="ChEBI" id="CHEBI:37424"/>
        <dbReference type="ChEBI" id="CHEBI:58223"/>
        <dbReference type="ChEBI" id="CHEBI:58885"/>
        <dbReference type="EC" id="2.4.1.173"/>
    </reaction>
    <physiologicalReaction direction="left-to-right" evidence="7">
        <dbReference type="Rhea" id="RHEA:22725"/>
    </physiologicalReaction>
</comment>
<feature type="non-terminal residue" evidence="10">
    <location>
        <position position="1"/>
    </location>
</feature>
<name>A0A2S4UIE1_9BASI</name>
<feature type="domain" description="Glycosyltransferase family 28 N-terminal" evidence="8">
    <location>
        <begin position="123"/>
        <end position="257"/>
    </location>
</feature>
<evidence type="ECO:0000259" key="8">
    <source>
        <dbReference type="Pfam" id="PF03033"/>
    </source>
</evidence>
<proteinExistence type="inferred from homology"/>
<feature type="non-terminal residue" evidence="10">
    <location>
        <position position="603"/>
    </location>
</feature>
<dbReference type="InterPro" id="IPR010610">
    <property type="entry name" value="EryCIII-like_C"/>
</dbReference>
<evidence type="ECO:0000256" key="3">
    <source>
        <dbReference type="ARBA" id="ARBA00022676"/>
    </source>
</evidence>
<dbReference type="SUPFAM" id="SSF53756">
    <property type="entry name" value="UDP-Glycosyltransferase/glycogen phosphorylase"/>
    <property type="match status" value="1"/>
</dbReference>
<evidence type="ECO:0000256" key="7">
    <source>
        <dbReference type="ARBA" id="ARBA00049453"/>
    </source>
</evidence>
<dbReference type="EC" id="2.4.1.173" evidence="2"/>
<dbReference type="CDD" id="cd03784">
    <property type="entry name" value="GT1_Gtf-like"/>
    <property type="match status" value="1"/>
</dbReference>
<dbReference type="GO" id="GO:0016906">
    <property type="term" value="F:sterol 3-beta-glucosyltransferase activity"/>
    <property type="evidence" value="ECO:0007669"/>
    <property type="project" value="UniProtKB-EC"/>
</dbReference>
<organism evidence="10 11">
    <name type="scientific">Puccinia striiformis</name>
    <dbReference type="NCBI Taxonomy" id="27350"/>
    <lineage>
        <taxon>Eukaryota</taxon>
        <taxon>Fungi</taxon>
        <taxon>Dikarya</taxon>
        <taxon>Basidiomycota</taxon>
        <taxon>Pucciniomycotina</taxon>
        <taxon>Pucciniomycetes</taxon>
        <taxon>Pucciniales</taxon>
        <taxon>Pucciniaceae</taxon>
        <taxon>Puccinia</taxon>
    </lineage>
</organism>
<dbReference type="FunFam" id="3.40.50.2000:FF:000029">
    <property type="entry name" value="Sterol 3-beta-glucosyltransferase"/>
    <property type="match status" value="1"/>
</dbReference>
<dbReference type="EMBL" id="PKSL01000273">
    <property type="protein sequence ID" value="POV97082.1"/>
    <property type="molecule type" value="Genomic_DNA"/>
</dbReference>
<evidence type="ECO:0000313" key="10">
    <source>
        <dbReference type="EMBL" id="POV97082.1"/>
    </source>
</evidence>
<keyword evidence="3" id="KW-0328">Glycosyltransferase</keyword>
<evidence type="ECO:0000256" key="4">
    <source>
        <dbReference type="ARBA" id="ARBA00022679"/>
    </source>
</evidence>
<feature type="domain" description="Erythromycin biosynthesis protein CIII-like C-terminal" evidence="9">
    <location>
        <begin position="425"/>
        <end position="514"/>
    </location>
</feature>
<dbReference type="GO" id="GO:0005975">
    <property type="term" value="P:carbohydrate metabolic process"/>
    <property type="evidence" value="ECO:0007669"/>
    <property type="project" value="InterPro"/>
</dbReference>
<comment type="caution">
    <text evidence="10">The sequence shown here is derived from an EMBL/GenBank/DDBJ whole genome shotgun (WGS) entry which is preliminary data.</text>
</comment>
<reference evidence="10" key="1">
    <citation type="submission" date="2017-12" db="EMBL/GenBank/DDBJ databases">
        <title>Gene loss provides genomic basis for host adaptation in cereal stripe rust fungi.</title>
        <authorList>
            <person name="Xia C."/>
        </authorList>
    </citation>
    <scope>NUCLEOTIDE SEQUENCE [LARGE SCALE GENOMIC DNA]</scope>
    <source>
        <strain evidence="10">93-210</strain>
    </source>
</reference>
<dbReference type="PANTHER" id="PTHR48050:SF25">
    <property type="entry name" value="STEROL 3-BETA-GLUCOSYLTRANSFERASE"/>
    <property type="match status" value="1"/>
</dbReference>
<dbReference type="InterPro" id="IPR002213">
    <property type="entry name" value="UDP_glucos_trans"/>
</dbReference>
<gene>
    <name evidence="10" type="ORF">PSTT_15278</name>
</gene>
<dbReference type="Gene3D" id="3.40.50.2000">
    <property type="entry name" value="Glycogen Phosphorylase B"/>
    <property type="match status" value="2"/>
</dbReference>
<protein>
    <recommendedName>
        <fullName evidence="2">sterol 3beta-glucosyltransferase</fullName>
        <ecNumber evidence="2">2.4.1.173</ecNumber>
    </recommendedName>
    <alternativeName>
        <fullName evidence="5">Autophagy-related protein 26</fullName>
    </alternativeName>
</protein>
<dbReference type="VEuPathDB" id="FungiDB:PSHT_10071"/>
<dbReference type="InterPro" id="IPR004276">
    <property type="entry name" value="GlycoTrans_28_N"/>
</dbReference>
<dbReference type="GO" id="GO:0016125">
    <property type="term" value="P:sterol metabolic process"/>
    <property type="evidence" value="ECO:0007669"/>
    <property type="project" value="TreeGrafter"/>
</dbReference>
<evidence type="ECO:0000259" key="9">
    <source>
        <dbReference type="Pfam" id="PF06722"/>
    </source>
</evidence>
<evidence type="ECO:0000256" key="2">
    <source>
        <dbReference type="ARBA" id="ARBA00012650"/>
    </source>
</evidence>
<dbReference type="Proteomes" id="UP000239156">
    <property type="component" value="Unassembled WGS sequence"/>
</dbReference>
<evidence type="ECO:0000256" key="1">
    <source>
        <dbReference type="ARBA" id="ARBA00006962"/>
    </source>
</evidence>